<feature type="domain" description="Calcineurin-like phosphoesterase" evidence="1">
    <location>
        <begin position="11"/>
        <end position="192"/>
    </location>
</feature>
<dbReference type="SUPFAM" id="SSF56300">
    <property type="entry name" value="Metallo-dependent phosphatases"/>
    <property type="match status" value="1"/>
</dbReference>
<dbReference type="GO" id="GO:0016791">
    <property type="term" value="F:phosphatase activity"/>
    <property type="evidence" value="ECO:0007669"/>
    <property type="project" value="TreeGrafter"/>
</dbReference>
<dbReference type="KEGG" id="vbr:A6E01_19555"/>
<sequence length="269" mass="30070">MQITSRDFRNVFIVTDVHGNYEVLMEGLKLAGHSVKKDALISLGDCIDRNNGSFNTLCHFLFAANTFSLRGNHEDAAVKGFCDFDRENYHLIIANGGTWTFNHDETALENIFKLVDEKFPVAIELVHNGKIIGLTHAGIPGGDFRELTKSNPDRVAQYSAMTQFEKALSQSDETFAERDFIKGASLCVHGHTIMPLSPRLAGNQLYLDTACQSADYLIDSIEPSAFLTILKFNEAGHAELLRIFRDDYSKIQIDTPFGHIEEQINALIQ</sequence>
<dbReference type="PANTHER" id="PTHR42850">
    <property type="entry name" value="METALLOPHOSPHOESTERASE"/>
    <property type="match status" value="1"/>
</dbReference>
<dbReference type="InterPro" id="IPR050126">
    <property type="entry name" value="Ap4A_hydrolase"/>
</dbReference>
<organism evidence="2 3">
    <name type="scientific">Vibrio breoganii</name>
    <dbReference type="NCBI Taxonomy" id="553239"/>
    <lineage>
        <taxon>Bacteria</taxon>
        <taxon>Pseudomonadati</taxon>
        <taxon>Pseudomonadota</taxon>
        <taxon>Gammaproteobacteria</taxon>
        <taxon>Vibrionales</taxon>
        <taxon>Vibrionaceae</taxon>
        <taxon>Vibrio</taxon>
    </lineage>
</organism>
<proteinExistence type="predicted"/>
<protein>
    <recommendedName>
        <fullName evidence="1">Calcineurin-like phosphoesterase domain-containing protein</fullName>
    </recommendedName>
</protein>
<dbReference type="EMBL" id="CP016179">
    <property type="protein sequence ID" value="ANO35411.1"/>
    <property type="molecule type" value="Genomic_DNA"/>
</dbReference>
<reference evidence="2 3" key="1">
    <citation type="submission" date="2016-06" db="EMBL/GenBank/DDBJ databases">
        <title>Adaptive Radiation by Waves of Gene Transfer Leads to Fine-Scale Resource Partitioning in Marine Microbes.</title>
        <authorList>
            <person name="Hehemann J.-H."/>
            <person name="Arevalo P."/>
            <person name="Datta M.S."/>
            <person name="Yu X."/>
            <person name="Corzett C."/>
            <person name="Henschel A."/>
            <person name="Preheim S.P."/>
            <person name="Timberlake S."/>
            <person name="Alm E.J."/>
            <person name="Polz M.F."/>
        </authorList>
    </citation>
    <scope>NUCLEOTIDE SEQUENCE [LARGE SCALE GENOMIC DNA]</scope>
    <source>
        <strain evidence="2 3">FF50</strain>
        <plasmid evidence="2 3">unnamed1</plasmid>
    </source>
</reference>
<accession>A0AAN0XZ94</accession>
<dbReference type="InterPro" id="IPR029052">
    <property type="entry name" value="Metallo-depent_PP-like"/>
</dbReference>
<evidence type="ECO:0000313" key="2">
    <source>
        <dbReference type="EMBL" id="ANO35411.1"/>
    </source>
</evidence>
<keyword evidence="2" id="KW-0614">Plasmid</keyword>
<dbReference type="AlphaFoldDB" id="A0AAN0XZ94"/>
<dbReference type="GO" id="GO:0005737">
    <property type="term" value="C:cytoplasm"/>
    <property type="evidence" value="ECO:0007669"/>
    <property type="project" value="TreeGrafter"/>
</dbReference>
<evidence type="ECO:0000313" key="3">
    <source>
        <dbReference type="Proteomes" id="UP000092018"/>
    </source>
</evidence>
<dbReference type="PANTHER" id="PTHR42850:SF4">
    <property type="entry name" value="ZINC-DEPENDENT ENDOPOLYPHOSPHATASE"/>
    <property type="match status" value="1"/>
</dbReference>
<geneLocation type="plasmid" evidence="2 3">
    <name>unnamed1</name>
</geneLocation>
<gene>
    <name evidence="2" type="ORF">A6E01_19555</name>
</gene>
<dbReference type="Gene3D" id="3.60.21.10">
    <property type="match status" value="1"/>
</dbReference>
<dbReference type="InterPro" id="IPR004843">
    <property type="entry name" value="Calcineurin-like_PHP"/>
</dbReference>
<evidence type="ECO:0000259" key="1">
    <source>
        <dbReference type="Pfam" id="PF00149"/>
    </source>
</evidence>
<dbReference type="Pfam" id="PF00149">
    <property type="entry name" value="Metallophos"/>
    <property type="match status" value="1"/>
</dbReference>
<dbReference type="Proteomes" id="UP000092018">
    <property type="component" value="Plasmid unnamed1"/>
</dbReference>
<name>A0AAN0XZ94_9VIBR</name>